<dbReference type="EMBL" id="JAVYII010000008">
    <property type="protein sequence ID" value="MDT9594779.1"/>
    <property type="molecule type" value="Genomic_DNA"/>
</dbReference>
<gene>
    <name evidence="2" type="ORF">RDV89_16955</name>
</gene>
<comment type="caution">
    <text evidence="2">The sequence shown here is derived from an EMBL/GenBank/DDBJ whole genome shotgun (WGS) entry which is preliminary data.</text>
</comment>
<dbReference type="InterPro" id="IPR051532">
    <property type="entry name" value="Ester_Hydrolysis_Enzymes"/>
</dbReference>
<dbReference type="PANTHER" id="PTHR30383:SF5">
    <property type="entry name" value="SGNH HYDROLASE-TYPE ESTERASE DOMAIN-CONTAINING PROTEIN"/>
    <property type="match status" value="1"/>
</dbReference>
<evidence type="ECO:0000259" key="1">
    <source>
        <dbReference type="Pfam" id="PF13472"/>
    </source>
</evidence>
<dbReference type="Proteomes" id="UP001268542">
    <property type="component" value="Unassembled WGS sequence"/>
</dbReference>
<reference evidence="2 3" key="1">
    <citation type="submission" date="2023-08" db="EMBL/GenBank/DDBJ databases">
        <title>Nocardioides seae sp. nov., a bacterium isolated from a soil.</title>
        <authorList>
            <person name="Wang X."/>
        </authorList>
    </citation>
    <scope>NUCLEOTIDE SEQUENCE [LARGE SCALE GENOMIC DNA]</scope>
    <source>
        <strain evidence="2 3">YZH12</strain>
    </source>
</reference>
<sequence length="225" mass="24007">MTTSDQPRRRPRFLTVSTAAVLAVGFAGYQSVRVEASENGVPTVFIGDSITEADTATPTDLPGRRSWLRYVVTDDRTPWRYVANEAVAGETLGEMAARFERDVLARDPRAVVIMGGTNDVRLGVDVDDSVAALASMVQRAQGAGADVWIVSPPPLERAGWGDVGDLIEAERELAEDLDVPFVDVVDSLGVGGEDRWREGYAADGVHPTRDGARALGAAVLGAVSR</sequence>
<dbReference type="Gene3D" id="3.40.50.1110">
    <property type="entry name" value="SGNH hydrolase"/>
    <property type="match status" value="1"/>
</dbReference>
<dbReference type="InterPro" id="IPR036514">
    <property type="entry name" value="SGNH_hydro_sf"/>
</dbReference>
<dbReference type="SUPFAM" id="SSF52266">
    <property type="entry name" value="SGNH hydrolase"/>
    <property type="match status" value="1"/>
</dbReference>
<organism evidence="2 3">
    <name type="scientific">Nocardioides imazamoxiresistens</name>
    <dbReference type="NCBI Taxonomy" id="3231893"/>
    <lineage>
        <taxon>Bacteria</taxon>
        <taxon>Bacillati</taxon>
        <taxon>Actinomycetota</taxon>
        <taxon>Actinomycetes</taxon>
        <taxon>Propionibacteriales</taxon>
        <taxon>Nocardioidaceae</taxon>
        <taxon>Nocardioides</taxon>
    </lineage>
</organism>
<proteinExistence type="predicted"/>
<dbReference type="InterPro" id="IPR013830">
    <property type="entry name" value="SGNH_hydro"/>
</dbReference>
<dbReference type="PANTHER" id="PTHR30383">
    <property type="entry name" value="THIOESTERASE 1/PROTEASE 1/LYSOPHOSPHOLIPASE L1"/>
    <property type="match status" value="1"/>
</dbReference>
<feature type="domain" description="SGNH hydrolase-type esterase" evidence="1">
    <location>
        <begin position="45"/>
        <end position="214"/>
    </location>
</feature>
<dbReference type="RefSeq" id="WP_315734851.1">
    <property type="nucleotide sequence ID" value="NZ_JAVYII010000008.1"/>
</dbReference>
<evidence type="ECO:0000313" key="3">
    <source>
        <dbReference type="Proteomes" id="UP001268542"/>
    </source>
</evidence>
<name>A0ABU3Q061_9ACTN</name>
<protein>
    <submittedName>
        <fullName evidence="2">GDSL-type esterase/lipase family protein</fullName>
    </submittedName>
</protein>
<evidence type="ECO:0000313" key="2">
    <source>
        <dbReference type="EMBL" id="MDT9594779.1"/>
    </source>
</evidence>
<dbReference type="Pfam" id="PF13472">
    <property type="entry name" value="Lipase_GDSL_2"/>
    <property type="match status" value="1"/>
</dbReference>
<accession>A0ABU3Q061</accession>
<keyword evidence="3" id="KW-1185">Reference proteome</keyword>